<evidence type="ECO:0000256" key="1">
    <source>
        <dbReference type="PROSITE-ProRule" id="PRU00076"/>
    </source>
</evidence>
<evidence type="ECO:0000259" key="3">
    <source>
        <dbReference type="PROSITE" id="PS50026"/>
    </source>
</evidence>
<sequence length="178" mass="19789">MTSFPLPFVLLSTWLLLCKGQVMGDSQFDTINRPRGTHGSEALTLYADYPPRYDCATNIPCDGRDSGCSFRFLHVNPNKYIECAPVPPFDCSEQYCEAGHEYNIDYCLCEVADPCEFYNQPCKNSADCIKVGHPDDYYCDCKDGWTGTNCDTEVPGADEGIPSMCYADSAVDSANEYV</sequence>
<dbReference type="EMBL" id="KB309980">
    <property type="protein sequence ID" value="ELT92850.1"/>
    <property type="molecule type" value="Genomic_DNA"/>
</dbReference>
<dbReference type="Proteomes" id="UP000014760">
    <property type="component" value="Unassembled WGS sequence"/>
</dbReference>
<organism evidence="4">
    <name type="scientific">Capitella teleta</name>
    <name type="common">Polychaete worm</name>
    <dbReference type="NCBI Taxonomy" id="283909"/>
    <lineage>
        <taxon>Eukaryota</taxon>
        <taxon>Metazoa</taxon>
        <taxon>Spiralia</taxon>
        <taxon>Lophotrochozoa</taxon>
        <taxon>Annelida</taxon>
        <taxon>Polychaeta</taxon>
        <taxon>Sedentaria</taxon>
        <taxon>Scolecida</taxon>
        <taxon>Capitellidae</taxon>
        <taxon>Capitella</taxon>
    </lineage>
</organism>
<feature type="disulfide bond" evidence="1">
    <location>
        <begin position="122"/>
        <end position="139"/>
    </location>
</feature>
<feature type="signal peptide" evidence="2">
    <location>
        <begin position="1"/>
        <end position="20"/>
    </location>
</feature>
<name>R7TP86_CAPTE</name>
<keyword evidence="2" id="KW-0732">Signal</keyword>
<reference evidence="5" key="3">
    <citation type="submission" date="2015-06" db="UniProtKB">
        <authorList>
            <consortium name="EnsemblMetazoa"/>
        </authorList>
    </citation>
    <scope>IDENTIFICATION</scope>
</reference>
<dbReference type="SUPFAM" id="SSF57196">
    <property type="entry name" value="EGF/Laminin"/>
    <property type="match status" value="1"/>
</dbReference>
<comment type="caution">
    <text evidence="1">Lacks conserved residue(s) required for the propagation of feature annotation.</text>
</comment>
<evidence type="ECO:0000256" key="2">
    <source>
        <dbReference type="SAM" id="SignalP"/>
    </source>
</evidence>
<keyword evidence="6" id="KW-1185">Reference proteome</keyword>
<dbReference type="SMART" id="SM00181">
    <property type="entry name" value="EGF"/>
    <property type="match status" value="1"/>
</dbReference>
<dbReference type="PROSITE" id="PS50026">
    <property type="entry name" value="EGF_3"/>
    <property type="match status" value="1"/>
</dbReference>
<proteinExistence type="predicted"/>
<keyword evidence="1" id="KW-1015">Disulfide bond</keyword>
<dbReference type="Gene3D" id="2.10.25.10">
    <property type="entry name" value="Laminin"/>
    <property type="match status" value="1"/>
</dbReference>
<evidence type="ECO:0000313" key="6">
    <source>
        <dbReference type="Proteomes" id="UP000014760"/>
    </source>
</evidence>
<gene>
    <name evidence="4" type="ORF">CAPTEDRAFT_201695</name>
</gene>
<dbReference type="EMBL" id="AMQN01013138">
    <property type="status" value="NOT_ANNOTATED_CDS"/>
    <property type="molecule type" value="Genomic_DNA"/>
</dbReference>
<dbReference type="EnsemblMetazoa" id="CapteT201695">
    <property type="protein sequence ID" value="CapteP201695"/>
    <property type="gene ID" value="CapteG201695"/>
</dbReference>
<feature type="disulfide bond" evidence="1">
    <location>
        <begin position="141"/>
        <end position="150"/>
    </location>
</feature>
<dbReference type="HOGENOM" id="CLU_1512040_0_0_1"/>
<dbReference type="PROSITE" id="PS00022">
    <property type="entry name" value="EGF_1"/>
    <property type="match status" value="1"/>
</dbReference>
<dbReference type="AlphaFoldDB" id="R7TP86"/>
<reference evidence="4 6" key="2">
    <citation type="journal article" date="2013" name="Nature">
        <title>Insights into bilaterian evolution from three spiralian genomes.</title>
        <authorList>
            <person name="Simakov O."/>
            <person name="Marletaz F."/>
            <person name="Cho S.J."/>
            <person name="Edsinger-Gonzales E."/>
            <person name="Havlak P."/>
            <person name="Hellsten U."/>
            <person name="Kuo D.H."/>
            <person name="Larsson T."/>
            <person name="Lv J."/>
            <person name="Arendt D."/>
            <person name="Savage R."/>
            <person name="Osoegawa K."/>
            <person name="de Jong P."/>
            <person name="Grimwood J."/>
            <person name="Chapman J.A."/>
            <person name="Shapiro H."/>
            <person name="Aerts A."/>
            <person name="Otillar R.P."/>
            <person name="Terry A.Y."/>
            <person name="Boore J.L."/>
            <person name="Grigoriev I.V."/>
            <person name="Lindberg D.R."/>
            <person name="Seaver E.C."/>
            <person name="Weisblat D.A."/>
            <person name="Putnam N.H."/>
            <person name="Rokhsar D.S."/>
        </authorList>
    </citation>
    <scope>NUCLEOTIDE SEQUENCE</scope>
    <source>
        <strain evidence="4 6">I ESC-2004</strain>
    </source>
</reference>
<feature type="chain" id="PRO_5008787197" description="EGF-like domain-containing protein" evidence="2">
    <location>
        <begin position="21"/>
        <end position="178"/>
    </location>
</feature>
<dbReference type="PROSITE" id="PS01186">
    <property type="entry name" value="EGF_2"/>
    <property type="match status" value="1"/>
</dbReference>
<accession>R7TP86</accession>
<dbReference type="OrthoDB" id="430340at2759"/>
<protein>
    <recommendedName>
        <fullName evidence="3">EGF-like domain-containing protein</fullName>
    </recommendedName>
</protein>
<dbReference type="InterPro" id="IPR000742">
    <property type="entry name" value="EGF"/>
</dbReference>
<feature type="domain" description="EGF-like" evidence="3">
    <location>
        <begin position="111"/>
        <end position="151"/>
    </location>
</feature>
<keyword evidence="1" id="KW-0245">EGF-like domain</keyword>
<evidence type="ECO:0000313" key="4">
    <source>
        <dbReference type="EMBL" id="ELT92850.1"/>
    </source>
</evidence>
<evidence type="ECO:0000313" key="5">
    <source>
        <dbReference type="EnsemblMetazoa" id="CapteP201695"/>
    </source>
</evidence>
<reference evidence="6" key="1">
    <citation type="submission" date="2012-12" db="EMBL/GenBank/DDBJ databases">
        <authorList>
            <person name="Hellsten U."/>
            <person name="Grimwood J."/>
            <person name="Chapman J.A."/>
            <person name="Shapiro H."/>
            <person name="Aerts A."/>
            <person name="Otillar R.P."/>
            <person name="Terry A.Y."/>
            <person name="Boore J.L."/>
            <person name="Simakov O."/>
            <person name="Marletaz F."/>
            <person name="Cho S.-J."/>
            <person name="Edsinger-Gonzales E."/>
            <person name="Havlak P."/>
            <person name="Kuo D.-H."/>
            <person name="Larsson T."/>
            <person name="Lv J."/>
            <person name="Arendt D."/>
            <person name="Savage R."/>
            <person name="Osoegawa K."/>
            <person name="de Jong P."/>
            <person name="Lindberg D.R."/>
            <person name="Seaver E.C."/>
            <person name="Weisblat D.A."/>
            <person name="Putnam N.H."/>
            <person name="Grigoriev I.V."/>
            <person name="Rokhsar D.S."/>
        </authorList>
    </citation>
    <scope>NUCLEOTIDE SEQUENCE</scope>
    <source>
        <strain evidence="6">I ESC-2004</strain>
    </source>
</reference>